<name>A0ABV4WX22_9CYAN</name>
<evidence type="ECO:0000313" key="1">
    <source>
        <dbReference type="EMBL" id="MFB2839148.1"/>
    </source>
</evidence>
<accession>A0ABV4WX22</accession>
<dbReference type="RefSeq" id="WP_413281436.1">
    <property type="nucleotide sequence ID" value="NZ_JBHFNT010000296.1"/>
</dbReference>
<proteinExistence type="predicted"/>
<comment type="caution">
    <text evidence="1">The sequence shown here is derived from an EMBL/GenBank/DDBJ whole genome shotgun (WGS) entry which is preliminary data.</text>
</comment>
<keyword evidence="2" id="KW-1185">Reference proteome</keyword>
<dbReference type="EMBL" id="JBHFNT010000296">
    <property type="protein sequence ID" value="MFB2839148.1"/>
    <property type="molecule type" value="Genomic_DNA"/>
</dbReference>
<evidence type="ECO:0000313" key="2">
    <source>
        <dbReference type="Proteomes" id="UP001576780"/>
    </source>
</evidence>
<organism evidence="1 2">
    <name type="scientific">Floridaenema evergladense BLCC-F167</name>
    <dbReference type="NCBI Taxonomy" id="3153639"/>
    <lineage>
        <taxon>Bacteria</taxon>
        <taxon>Bacillati</taxon>
        <taxon>Cyanobacteriota</taxon>
        <taxon>Cyanophyceae</taxon>
        <taxon>Oscillatoriophycideae</taxon>
        <taxon>Aerosakkonematales</taxon>
        <taxon>Aerosakkonemataceae</taxon>
        <taxon>Floridanema</taxon>
        <taxon>Floridanema evergladense</taxon>
    </lineage>
</organism>
<gene>
    <name evidence="1" type="ORF">ACE1CA_32045</name>
</gene>
<dbReference type="Proteomes" id="UP001576780">
    <property type="component" value="Unassembled WGS sequence"/>
</dbReference>
<reference evidence="1 2" key="1">
    <citation type="submission" date="2024-09" db="EMBL/GenBank/DDBJ databases">
        <title>Floridaenema gen nov. (Aerosakkonemataceae, Aerosakkonematales ord. nov., Cyanobacteria) from benthic tropical and subtropical fresh waters, with the description of four new species.</title>
        <authorList>
            <person name="Moretto J.A."/>
            <person name="Berthold D.E."/>
            <person name="Lefler F.W."/>
            <person name="Huang I.-S."/>
            <person name="Laughinghouse H. IV."/>
        </authorList>
    </citation>
    <scope>NUCLEOTIDE SEQUENCE [LARGE SCALE GENOMIC DNA]</scope>
    <source>
        <strain evidence="1 2">BLCC-F167</strain>
    </source>
</reference>
<sequence>MWPEHFPSDCPPENAKNAFGEVYRLINHDSPSPDDFCSWREENRNKQCPEGMTECQICGISVFTDKADADRVIKRIPRFRRAKPALGQLTAELGVILHTPSRLSQSHHTWWIPFGAEPWAIFQIVDVNE</sequence>
<protein>
    <submittedName>
        <fullName evidence="1">Uncharacterized protein</fullName>
    </submittedName>
</protein>